<evidence type="ECO:0000313" key="1">
    <source>
        <dbReference type="EMBL" id="DAF44340.1"/>
    </source>
</evidence>
<reference evidence="1" key="1">
    <citation type="journal article" date="2021" name="Proc. Natl. Acad. Sci. U.S.A.">
        <title>A Catalog of Tens of Thousands of Viruses from Human Metagenomes Reveals Hidden Associations with Chronic Diseases.</title>
        <authorList>
            <person name="Tisza M.J."/>
            <person name="Buck C.B."/>
        </authorList>
    </citation>
    <scope>NUCLEOTIDE SEQUENCE</scope>
    <source>
        <strain evidence="1">Ct8Lf7</strain>
    </source>
</reference>
<dbReference type="EMBL" id="BK032511">
    <property type="protein sequence ID" value="DAF44340.1"/>
    <property type="molecule type" value="Genomic_DNA"/>
</dbReference>
<sequence length="33" mass="3779">MSSVIISTSNQFISLADVIKYTTLQREILIYKC</sequence>
<name>A0A8S5RZX4_9CAUD</name>
<organism evidence="1">
    <name type="scientific">Podoviridae sp. ct8Lf7</name>
    <dbReference type="NCBI Taxonomy" id="2827723"/>
    <lineage>
        <taxon>Viruses</taxon>
        <taxon>Duplodnaviria</taxon>
        <taxon>Heunggongvirae</taxon>
        <taxon>Uroviricota</taxon>
        <taxon>Caudoviricetes</taxon>
    </lineage>
</organism>
<protein>
    <submittedName>
        <fullName evidence="1">Uncharacterized protein</fullName>
    </submittedName>
</protein>
<accession>A0A8S5RZX4</accession>
<proteinExistence type="predicted"/>